<keyword evidence="4" id="KW-1185">Reference proteome</keyword>
<dbReference type="Proteomes" id="UP001151699">
    <property type="component" value="Chromosome A"/>
</dbReference>
<evidence type="ECO:0000313" key="4">
    <source>
        <dbReference type="Proteomes" id="UP001151699"/>
    </source>
</evidence>
<reference evidence="3" key="1">
    <citation type="submission" date="2022-07" db="EMBL/GenBank/DDBJ databases">
        <authorList>
            <person name="Trinca V."/>
            <person name="Uliana J.V.C."/>
            <person name="Torres T.T."/>
            <person name="Ward R.J."/>
            <person name="Monesi N."/>
        </authorList>
    </citation>
    <scope>NUCLEOTIDE SEQUENCE</scope>
    <source>
        <strain evidence="3">HSMRA1968</strain>
        <tissue evidence="3">Whole embryos</tissue>
    </source>
</reference>
<dbReference type="InterPro" id="IPR009003">
    <property type="entry name" value="Peptidase_S1_PA"/>
</dbReference>
<evidence type="ECO:0000256" key="1">
    <source>
        <dbReference type="ARBA" id="ARBA00024195"/>
    </source>
</evidence>
<proteinExistence type="inferred from homology"/>
<accession>A0A9Q0S8W8</accession>
<dbReference type="InterPro" id="IPR043504">
    <property type="entry name" value="Peptidase_S1_PA_chymotrypsin"/>
</dbReference>
<feature type="non-terminal residue" evidence="3">
    <location>
        <position position="1"/>
    </location>
</feature>
<feature type="non-terminal residue" evidence="3">
    <location>
        <position position="155"/>
    </location>
</feature>
<dbReference type="InterPro" id="IPR001254">
    <property type="entry name" value="Trypsin_dom"/>
</dbReference>
<dbReference type="Pfam" id="PF00089">
    <property type="entry name" value="Trypsin"/>
    <property type="match status" value="1"/>
</dbReference>
<sequence length="155" mass="16312">PDYRKTAIKSELVDEMKLALVFLSLLVSGYQAAPHAIVPHVINGSPQIVQHATAIFASLSESNLGYFGGGSIISDRHVITGANVVFGAVSVLIGYGGTTFATLTRVTSPNFFIHSAFNRTTLDNDIAIVVIPMASRIVFSDAVRAISLPSGAPPS</sequence>
<dbReference type="GO" id="GO:0004252">
    <property type="term" value="F:serine-type endopeptidase activity"/>
    <property type="evidence" value="ECO:0007669"/>
    <property type="project" value="InterPro"/>
</dbReference>
<dbReference type="Gene3D" id="2.40.10.10">
    <property type="entry name" value="Trypsin-like serine proteases"/>
    <property type="match status" value="1"/>
</dbReference>
<dbReference type="OrthoDB" id="6261922at2759"/>
<organism evidence="3 4">
    <name type="scientific">Pseudolycoriella hygida</name>
    <dbReference type="NCBI Taxonomy" id="35572"/>
    <lineage>
        <taxon>Eukaryota</taxon>
        <taxon>Metazoa</taxon>
        <taxon>Ecdysozoa</taxon>
        <taxon>Arthropoda</taxon>
        <taxon>Hexapoda</taxon>
        <taxon>Insecta</taxon>
        <taxon>Pterygota</taxon>
        <taxon>Neoptera</taxon>
        <taxon>Endopterygota</taxon>
        <taxon>Diptera</taxon>
        <taxon>Nematocera</taxon>
        <taxon>Sciaroidea</taxon>
        <taxon>Sciaridae</taxon>
        <taxon>Pseudolycoriella</taxon>
    </lineage>
</organism>
<dbReference type="AlphaFoldDB" id="A0A9Q0S8W8"/>
<gene>
    <name evidence="3" type="primary">CTRB2</name>
    <name evidence="3" type="ORF">Bhyg_02958</name>
</gene>
<name>A0A9Q0S8W8_9DIPT</name>
<comment type="caution">
    <text evidence="3">The sequence shown here is derived from an EMBL/GenBank/DDBJ whole genome shotgun (WGS) entry which is preliminary data.</text>
</comment>
<protein>
    <submittedName>
        <fullName evidence="3">Chymotrypsin BII</fullName>
    </submittedName>
</protein>
<evidence type="ECO:0000313" key="3">
    <source>
        <dbReference type="EMBL" id="KAJ6647735.1"/>
    </source>
</evidence>
<comment type="similarity">
    <text evidence="1">Belongs to the peptidase S1 family. CLIP subfamily.</text>
</comment>
<evidence type="ECO:0000259" key="2">
    <source>
        <dbReference type="Pfam" id="PF00089"/>
    </source>
</evidence>
<feature type="domain" description="Peptidase S1" evidence="2">
    <location>
        <begin position="49"/>
        <end position="150"/>
    </location>
</feature>
<dbReference type="SUPFAM" id="SSF50494">
    <property type="entry name" value="Trypsin-like serine proteases"/>
    <property type="match status" value="1"/>
</dbReference>
<dbReference type="GO" id="GO:0006508">
    <property type="term" value="P:proteolysis"/>
    <property type="evidence" value="ECO:0007669"/>
    <property type="project" value="InterPro"/>
</dbReference>
<dbReference type="EMBL" id="WJQU01000001">
    <property type="protein sequence ID" value="KAJ6647735.1"/>
    <property type="molecule type" value="Genomic_DNA"/>
</dbReference>